<dbReference type="EMBL" id="JAUSWA010000018">
    <property type="protein sequence ID" value="MDQ0494970.1"/>
    <property type="molecule type" value="Genomic_DNA"/>
</dbReference>
<proteinExistence type="predicted"/>
<sequence length="37" mass="4176">MLASWRQKLKPWATEIYVAAGDPVAELTDIPALLNRH</sequence>
<keyword evidence="2" id="KW-1185">Reference proteome</keyword>
<organism evidence="1 2">
    <name type="scientific">Paenibacillus brasilensis</name>
    <dbReference type="NCBI Taxonomy" id="128574"/>
    <lineage>
        <taxon>Bacteria</taxon>
        <taxon>Bacillati</taxon>
        <taxon>Bacillota</taxon>
        <taxon>Bacilli</taxon>
        <taxon>Bacillales</taxon>
        <taxon>Paenibacillaceae</taxon>
        <taxon>Paenibacillus</taxon>
    </lineage>
</organism>
<protein>
    <submittedName>
        <fullName evidence="1">Uncharacterized protein</fullName>
    </submittedName>
</protein>
<reference evidence="1 2" key="1">
    <citation type="submission" date="2023-07" db="EMBL/GenBank/DDBJ databases">
        <title>Genomic Encyclopedia of Type Strains, Phase IV (KMG-IV): sequencing the most valuable type-strain genomes for metagenomic binning, comparative biology and taxonomic classification.</title>
        <authorList>
            <person name="Goeker M."/>
        </authorList>
    </citation>
    <scope>NUCLEOTIDE SEQUENCE [LARGE SCALE GENOMIC DNA]</scope>
    <source>
        <strain evidence="1 2">DSM 14914</strain>
    </source>
</reference>
<evidence type="ECO:0000313" key="1">
    <source>
        <dbReference type="EMBL" id="MDQ0494970.1"/>
    </source>
</evidence>
<accession>A0ABU0KZW6</accession>
<name>A0ABU0KZW6_9BACL</name>
<dbReference type="Proteomes" id="UP001242811">
    <property type="component" value="Unassembled WGS sequence"/>
</dbReference>
<evidence type="ECO:0000313" key="2">
    <source>
        <dbReference type="Proteomes" id="UP001242811"/>
    </source>
</evidence>
<gene>
    <name evidence="1" type="ORF">QOZ95_003148</name>
</gene>
<comment type="caution">
    <text evidence="1">The sequence shown here is derived from an EMBL/GenBank/DDBJ whole genome shotgun (WGS) entry which is preliminary data.</text>
</comment>